<dbReference type="AlphaFoldDB" id="A0AAV7PMB0"/>
<dbReference type="Proteomes" id="UP001066276">
    <property type="component" value="Chromosome 7"/>
</dbReference>
<evidence type="ECO:0000313" key="2">
    <source>
        <dbReference type="EMBL" id="KAJ1126913.1"/>
    </source>
</evidence>
<evidence type="ECO:0000256" key="1">
    <source>
        <dbReference type="SAM" id="MobiDB-lite"/>
    </source>
</evidence>
<proteinExistence type="predicted"/>
<sequence>MGRRRWNWANEKQSRSGPSGLVARKETIDLQDPSEEDGTLADVTMGSRGNSAHQSDAEEVVARLPRALVR</sequence>
<keyword evidence="3" id="KW-1185">Reference proteome</keyword>
<evidence type="ECO:0000313" key="3">
    <source>
        <dbReference type="Proteomes" id="UP001066276"/>
    </source>
</evidence>
<organism evidence="2 3">
    <name type="scientific">Pleurodeles waltl</name>
    <name type="common">Iberian ribbed newt</name>
    <dbReference type="NCBI Taxonomy" id="8319"/>
    <lineage>
        <taxon>Eukaryota</taxon>
        <taxon>Metazoa</taxon>
        <taxon>Chordata</taxon>
        <taxon>Craniata</taxon>
        <taxon>Vertebrata</taxon>
        <taxon>Euteleostomi</taxon>
        <taxon>Amphibia</taxon>
        <taxon>Batrachia</taxon>
        <taxon>Caudata</taxon>
        <taxon>Salamandroidea</taxon>
        <taxon>Salamandridae</taxon>
        <taxon>Pleurodelinae</taxon>
        <taxon>Pleurodeles</taxon>
    </lineage>
</organism>
<comment type="caution">
    <text evidence="2">The sequence shown here is derived from an EMBL/GenBank/DDBJ whole genome shotgun (WGS) entry which is preliminary data.</text>
</comment>
<protein>
    <submittedName>
        <fullName evidence="2">Uncharacterized protein</fullName>
    </submittedName>
</protein>
<accession>A0AAV7PMB0</accession>
<gene>
    <name evidence="2" type="ORF">NDU88_005319</name>
</gene>
<feature type="region of interest" description="Disordered" evidence="1">
    <location>
        <begin position="1"/>
        <end position="59"/>
    </location>
</feature>
<name>A0AAV7PMB0_PLEWA</name>
<dbReference type="EMBL" id="JANPWB010000011">
    <property type="protein sequence ID" value="KAJ1126913.1"/>
    <property type="molecule type" value="Genomic_DNA"/>
</dbReference>
<reference evidence="2" key="1">
    <citation type="journal article" date="2022" name="bioRxiv">
        <title>Sequencing and chromosome-scale assembly of the giantPleurodeles waltlgenome.</title>
        <authorList>
            <person name="Brown T."/>
            <person name="Elewa A."/>
            <person name="Iarovenko S."/>
            <person name="Subramanian E."/>
            <person name="Araus A.J."/>
            <person name="Petzold A."/>
            <person name="Susuki M."/>
            <person name="Suzuki K.-i.T."/>
            <person name="Hayashi T."/>
            <person name="Toyoda A."/>
            <person name="Oliveira C."/>
            <person name="Osipova E."/>
            <person name="Leigh N.D."/>
            <person name="Simon A."/>
            <person name="Yun M.H."/>
        </authorList>
    </citation>
    <scope>NUCLEOTIDE SEQUENCE</scope>
    <source>
        <strain evidence="2">20211129_DDA</strain>
        <tissue evidence="2">Liver</tissue>
    </source>
</reference>